<dbReference type="EMBL" id="NHZQ01000003">
    <property type="protein sequence ID" value="PSK60484.1"/>
    <property type="molecule type" value="Genomic_DNA"/>
</dbReference>
<sequence length="186" mass="19969">MFYIMYLTSLCTRRNWPEPQFSMFRTRRGYGCVVRVNNREYTTGDTMYESEDLARNAAATQAYMICRNFSVNDGMLPGQRPGMAVSDSGCQGLPAAIGTGRHRRTTADSGGSGGSGDHLGEECASSSGSSGGDSPRRLSDGGRAIMAAAAARRGGDRRGSGVCPCRRSHITGYGRCMYCLREAGYA</sequence>
<name>A0A2P8AJ76_9PEZI</name>
<accession>A0A2P8AJ76</accession>
<dbReference type="OrthoDB" id="5274873at2759"/>
<protein>
    <recommendedName>
        <fullName evidence="4">DRBM domain-containing protein</fullName>
    </recommendedName>
</protein>
<proteinExistence type="predicted"/>
<dbReference type="AlphaFoldDB" id="A0A2P8AJ76"/>
<evidence type="ECO:0000313" key="3">
    <source>
        <dbReference type="Proteomes" id="UP000243723"/>
    </source>
</evidence>
<evidence type="ECO:0008006" key="4">
    <source>
        <dbReference type="Google" id="ProtNLM"/>
    </source>
</evidence>
<dbReference type="SUPFAM" id="SSF54768">
    <property type="entry name" value="dsRNA-binding domain-like"/>
    <property type="match status" value="1"/>
</dbReference>
<organism evidence="2 3">
    <name type="scientific">Elsinoe australis</name>
    <dbReference type="NCBI Taxonomy" id="40998"/>
    <lineage>
        <taxon>Eukaryota</taxon>
        <taxon>Fungi</taxon>
        <taxon>Dikarya</taxon>
        <taxon>Ascomycota</taxon>
        <taxon>Pezizomycotina</taxon>
        <taxon>Dothideomycetes</taxon>
        <taxon>Dothideomycetidae</taxon>
        <taxon>Myriangiales</taxon>
        <taxon>Elsinoaceae</taxon>
        <taxon>Elsinoe</taxon>
    </lineage>
</organism>
<evidence type="ECO:0000313" key="2">
    <source>
        <dbReference type="EMBL" id="PSK60484.1"/>
    </source>
</evidence>
<reference evidence="2 3" key="1">
    <citation type="submission" date="2017-05" db="EMBL/GenBank/DDBJ databases">
        <title>Draft genome sequence of Elsinoe australis.</title>
        <authorList>
            <person name="Cheng Q."/>
        </authorList>
    </citation>
    <scope>NUCLEOTIDE SEQUENCE [LARGE SCALE GENOMIC DNA]</scope>
    <source>
        <strain evidence="2 3">NL1</strain>
    </source>
</reference>
<keyword evidence="3" id="KW-1185">Reference proteome</keyword>
<dbReference type="Gene3D" id="3.30.160.20">
    <property type="match status" value="1"/>
</dbReference>
<dbReference type="Proteomes" id="UP000243723">
    <property type="component" value="Unassembled WGS sequence"/>
</dbReference>
<feature type="region of interest" description="Disordered" evidence="1">
    <location>
        <begin position="95"/>
        <end position="140"/>
    </location>
</feature>
<comment type="caution">
    <text evidence="2">The sequence shown here is derived from an EMBL/GenBank/DDBJ whole genome shotgun (WGS) entry which is preliminary data.</text>
</comment>
<gene>
    <name evidence="2" type="ORF">B9Z65_634</name>
</gene>
<evidence type="ECO:0000256" key="1">
    <source>
        <dbReference type="SAM" id="MobiDB-lite"/>
    </source>
</evidence>